<keyword evidence="3" id="KW-1185">Reference proteome</keyword>
<evidence type="ECO:0000313" key="3">
    <source>
        <dbReference type="Proteomes" id="UP000835052"/>
    </source>
</evidence>
<accession>A0A8S1HB52</accession>
<keyword evidence="1" id="KW-0732">Signal</keyword>
<feature type="signal peptide" evidence="1">
    <location>
        <begin position="1"/>
        <end position="15"/>
    </location>
</feature>
<proteinExistence type="predicted"/>
<protein>
    <submittedName>
        <fullName evidence="2">Uncharacterized protein</fullName>
    </submittedName>
</protein>
<feature type="chain" id="PRO_5035712237" evidence="1">
    <location>
        <begin position="16"/>
        <end position="135"/>
    </location>
</feature>
<dbReference type="OrthoDB" id="5863604at2759"/>
<dbReference type="AlphaFoldDB" id="A0A8S1HB52"/>
<name>A0A8S1HB52_9PELO</name>
<evidence type="ECO:0000313" key="2">
    <source>
        <dbReference type="EMBL" id="CAD6193503.1"/>
    </source>
</evidence>
<gene>
    <name evidence="2" type="ORF">CAUJ_LOCUS9422</name>
</gene>
<dbReference type="EMBL" id="CAJGYM010000036">
    <property type="protein sequence ID" value="CAD6193503.1"/>
    <property type="molecule type" value="Genomic_DNA"/>
</dbReference>
<dbReference type="Proteomes" id="UP000835052">
    <property type="component" value="Unassembled WGS sequence"/>
</dbReference>
<comment type="caution">
    <text evidence="2">The sequence shown here is derived from an EMBL/GenBank/DDBJ whole genome shotgun (WGS) entry which is preliminary data.</text>
</comment>
<organism evidence="2 3">
    <name type="scientific">Caenorhabditis auriculariae</name>
    <dbReference type="NCBI Taxonomy" id="2777116"/>
    <lineage>
        <taxon>Eukaryota</taxon>
        <taxon>Metazoa</taxon>
        <taxon>Ecdysozoa</taxon>
        <taxon>Nematoda</taxon>
        <taxon>Chromadorea</taxon>
        <taxon>Rhabditida</taxon>
        <taxon>Rhabditina</taxon>
        <taxon>Rhabditomorpha</taxon>
        <taxon>Rhabditoidea</taxon>
        <taxon>Rhabditidae</taxon>
        <taxon>Peloderinae</taxon>
        <taxon>Caenorhabditis</taxon>
    </lineage>
</organism>
<reference evidence="2" key="1">
    <citation type="submission" date="2020-10" db="EMBL/GenBank/DDBJ databases">
        <authorList>
            <person name="Kikuchi T."/>
        </authorList>
    </citation>
    <scope>NUCLEOTIDE SEQUENCE</scope>
    <source>
        <strain evidence="2">NKZ352</strain>
    </source>
</reference>
<evidence type="ECO:0000256" key="1">
    <source>
        <dbReference type="SAM" id="SignalP"/>
    </source>
</evidence>
<sequence>MRILSLLLLIPACLALSPKPYQDLYNSTAVVDVQQNRVSGGGNPTAICRDSDLASFINNSLARYIHDMSSLSTDILNQIKVKKSGTWLVHAEVISNQRQGPDWQSVSNGNIFSGNYYYGCFYHDTQTYILVLRLY</sequence>